<comment type="caution">
    <text evidence="1">The sequence shown here is derived from an EMBL/GenBank/DDBJ whole genome shotgun (WGS) entry which is preliminary data.</text>
</comment>
<dbReference type="Proteomes" id="UP001221413">
    <property type="component" value="Unassembled WGS sequence"/>
</dbReference>
<gene>
    <name evidence="1" type="ORF">Dda_4204</name>
</gene>
<dbReference type="EMBL" id="JAQGDS010000004">
    <property type="protein sequence ID" value="KAJ6261534.1"/>
    <property type="molecule type" value="Genomic_DNA"/>
</dbReference>
<keyword evidence="2" id="KW-1185">Reference proteome</keyword>
<name>A0AAD6NK88_DREDA</name>
<sequence>MKYVEDCNDAAHEGWGGLATLLTKQRFSPIREQWSRIFHFVTGRTIEEVATDPGEDTSPHAEIVKLMGDL</sequence>
<organism evidence="1 2">
    <name type="scientific">Drechslerella dactyloides</name>
    <name type="common">Nematode-trapping fungus</name>
    <name type="synonym">Arthrobotrys dactyloides</name>
    <dbReference type="NCBI Taxonomy" id="74499"/>
    <lineage>
        <taxon>Eukaryota</taxon>
        <taxon>Fungi</taxon>
        <taxon>Dikarya</taxon>
        <taxon>Ascomycota</taxon>
        <taxon>Pezizomycotina</taxon>
        <taxon>Orbiliomycetes</taxon>
        <taxon>Orbiliales</taxon>
        <taxon>Orbiliaceae</taxon>
        <taxon>Drechslerella</taxon>
    </lineage>
</organism>
<accession>A0AAD6NK88</accession>
<reference evidence="1" key="1">
    <citation type="submission" date="2023-01" db="EMBL/GenBank/DDBJ databases">
        <title>The chitinases involved in constricting ring structure development in the nematode-trapping fungus Drechslerella dactyloides.</title>
        <authorList>
            <person name="Wang R."/>
            <person name="Zhang L."/>
            <person name="Tang P."/>
            <person name="Li S."/>
            <person name="Liang L."/>
        </authorList>
    </citation>
    <scope>NUCLEOTIDE SEQUENCE</scope>
    <source>
        <strain evidence="1">YMF1.00031</strain>
    </source>
</reference>
<protein>
    <submittedName>
        <fullName evidence="1">Uncharacterized protein</fullName>
    </submittedName>
</protein>
<evidence type="ECO:0000313" key="2">
    <source>
        <dbReference type="Proteomes" id="UP001221413"/>
    </source>
</evidence>
<evidence type="ECO:0000313" key="1">
    <source>
        <dbReference type="EMBL" id="KAJ6261534.1"/>
    </source>
</evidence>
<proteinExistence type="predicted"/>
<dbReference type="AlphaFoldDB" id="A0AAD6NK88"/>